<gene>
    <name evidence="1" type="ORF">LshimejAT787_1101790</name>
</gene>
<dbReference type="AlphaFoldDB" id="A0A9P3PVA6"/>
<comment type="caution">
    <text evidence="1">The sequence shown here is derived from an EMBL/GenBank/DDBJ whole genome shotgun (WGS) entry which is preliminary data.</text>
</comment>
<reference evidence="1" key="1">
    <citation type="submission" date="2022-07" db="EMBL/GenBank/DDBJ databases">
        <title>The genome of Lyophyllum shimeji provides insight into the initial evolution of ectomycorrhizal fungal genome.</title>
        <authorList>
            <person name="Kobayashi Y."/>
            <person name="Shibata T."/>
            <person name="Hirakawa H."/>
            <person name="Shigenobu S."/>
            <person name="Nishiyama T."/>
            <person name="Yamada A."/>
            <person name="Hasebe M."/>
            <person name="Kawaguchi M."/>
        </authorList>
    </citation>
    <scope>NUCLEOTIDE SEQUENCE</scope>
    <source>
        <strain evidence="1">AT787</strain>
    </source>
</reference>
<accession>A0A9P3PVA6</accession>
<proteinExistence type="predicted"/>
<organism evidence="1 2">
    <name type="scientific">Lyophyllum shimeji</name>
    <name type="common">Hon-shimeji</name>
    <name type="synonym">Tricholoma shimeji</name>
    <dbReference type="NCBI Taxonomy" id="47721"/>
    <lineage>
        <taxon>Eukaryota</taxon>
        <taxon>Fungi</taxon>
        <taxon>Dikarya</taxon>
        <taxon>Basidiomycota</taxon>
        <taxon>Agaricomycotina</taxon>
        <taxon>Agaricomycetes</taxon>
        <taxon>Agaricomycetidae</taxon>
        <taxon>Agaricales</taxon>
        <taxon>Tricholomatineae</taxon>
        <taxon>Lyophyllaceae</taxon>
        <taxon>Lyophyllum</taxon>
    </lineage>
</organism>
<dbReference type="EMBL" id="BRPK01000011">
    <property type="protein sequence ID" value="GLB42164.1"/>
    <property type="molecule type" value="Genomic_DNA"/>
</dbReference>
<dbReference type="Proteomes" id="UP001063166">
    <property type="component" value="Unassembled WGS sequence"/>
</dbReference>
<evidence type="ECO:0000313" key="2">
    <source>
        <dbReference type="Proteomes" id="UP001063166"/>
    </source>
</evidence>
<keyword evidence="2" id="KW-1185">Reference proteome</keyword>
<protein>
    <submittedName>
        <fullName evidence="1">Uncharacterized protein</fullName>
    </submittedName>
</protein>
<evidence type="ECO:0000313" key="1">
    <source>
        <dbReference type="EMBL" id="GLB42164.1"/>
    </source>
</evidence>
<sequence length="122" mass="13507">MFPFHPTHSRKRCSDLGLAGILLPSVIPCRTLTLLLSFFRDESMMGLEDKPSMSLHAIADVYSFQASSAASDYVAFLFMTGEHGDDPARSLPSLPHASRAGSLRTTVLIHAERKERERSDVM</sequence>
<name>A0A9P3PVA6_LYOSH</name>